<dbReference type="AlphaFoldDB" id="A0A2S7T5G0"/>
<protein>
    <recommendedName>
        <fullName evidence="4">DUF4252 domain-containing protein</fullName>
    </recommendedName>
</protein>
<comment type="caution">
    <text evidence="2">The sequence shown here is derived from an EMBL/GenBank/DDBJ whole genome shotgun (WGS) entry which is preliminary data.</text>
</comment>
<sequence>MKQLSTYALAFVAMLLGSCASQQSLQEYYVDNSENPNFISVDIPASVLKLNDADLSEEQKAAVSSLKKFNVLAFRVQEDNVLEYKAEKTKVKEILKGDDFVELMKINSSYGKGVIKYLGEEDAIDEVIIYGDSKEKGFALIRVLGNDMNPAHIMQLMQAIQKSDFDGEGLGEIGEFLKG</sequence>
<dbReference type="Proteomes" id="UP000239366">
    <property type="component" value="Unassembled WGS sequence"/>
</dbReference>
<dbReference type="InterPro" id="IPR025348">
    <property type="entry name" value="DUF4252"/>
</dbReference>
<evidence type="ECO:0000313" key="3">
    <source>
        <dbReference type="Proteomes" id="UP000239366"/>
    </source>
</evidence>
<organism evidence="2 3">
    <name type="scientific">Aureicoccus marinus</name>
    <dbReference type="NCBI Taxonomy" id="754435"/>
    <lineage>
        <taxon>Bacteria</taxon>
        <taxon>Pseudomonadati</taxon>
        <taxon>Bacteroidota</taxon>
        <taxon>Flavobacteriia</taxon>
        <taxon>Flavobacteriales</taxon>
        <taxon>Flavobacteriaceae</taxon>
        <taxon>Aureicoccus</taxon>
    </lineage>
</organism>
<accession>A0A2S7T5G0</accession>
<dbReference type="OrthoDB" id="1143555at2"/>
<evidence type="ECO:0000256" key="1">
    <source>
        <dbReference type="SAM" id="SignalP"/>
    </source>
</evidence>
<feature type="signal peptide" evidence="1">
    <location>
        <begin position="1"/>
        <end position="23"/>
    </location>
</feature>
<dbReference type="Pfam" id="PF14060">
    <property type="entry name" value="DUF4252"/>
    <property type="match status" value="1"/>
</dbReference>
<dbReference type="EMBL" id="MQVX01000001">
    <property type="protein sequence ID" value="PQJ14811.1"/>
    <property type="molecule type" value="Genomic_DNA"/>
</dbReference>
<keyword evidence="3" id="KW-1185">Reference proteome</keyword>
<reference evidence="3" key="1">
    <citation type="submission" date="2016-11" db="EMBL/GenBank/DDBJ databases">
        <title>Trade-off between light-utilization and light-protection in marine flavobacteria.</title>
        <authorList>
            <person name="Kumagai Y."/>
            <person name="Yoshizawa S."/>
            <person name="Kogure K."/>
        </authorList>
    </citation>
    <scope>NUCLEOTIDE SEQUENCE [LARGE SCALE GENOMIC DNA]</scope>
    <source>
        <strain evidence="3">SG-18</strain>
    </source>
</reference>
<keyword evidence="1" id="KW-0732">Signal</keyword>
<gene>
    <name evidence="2" type="ORF">BST99_02845</name>
</gene>
<evidence type="ECO:0008006" key="4">
    <source>
        <dbReference type="Google" id="ProtNLM"/>
    </source>
</evidence>
<proteinExistence type="predicted"/>
<feature type="chain" id="PRO_5015641603" description="DUF4252 domain-containing protein" evidence="1">
    <location>
        <begin position="24"/>
        <end position="179"/>
    </location>
</feature>
<dbReference type="RefSeq" id="WP_105000453.1">
    <property type="nucleotide sequence ID" value="NZ_MQVX01000001.1"/>
</dbReference>
<evidence type="ECO:0000313" key="2">
    <source>
        <dbReference type="EMBL" id="PQJ14811.1"/>
    </source>
</evidence>
<dbReference type="PROSITE" id="PS51257">
    <property type="entry name" value="PROKAR_LIPOPROTEIN"/>
    <property type="match status" value="1"/>
</dbReference>
<name>A0A2S7T5G0_9FLAO</name>